<protein>
    <submittedName>
        <fullName evidence="1">Uncharacterized protein</fullName>
    </submittedName>
</protein>
<evidence type="ECO:0000313" key="2">
    <source>
        <dbReference type="Proteomes" id="UP000548119"/>
    </source>
</evidence>
<dbReference type="EMBL" id="JACJIR010000014">
    <property type="protein sequence ID" value="MBA9083511.1"/>
    <property type="molecule type" value="Genomic_DNA"/>
</dbReference>
<gene>
    <name evidence="1" type="ORF">GGR10_001383</name>
</gene>
<proteinExistence type="predicted"/>
<name>A0ABR6E4M9_9HYPH</name>
<sequence>MIVKNGDDFDQEQTYLTIEAFQSPFDMPLIVMHNNIPFEKGLIE</sequence>
<accession>A0ABR6E4M9</accession>
<comment type="caution">
    <text evidence="1">The sequence shown here is derived from an EMBL/GenBank/DDBJ whole genome shotgun (WGS) entry which is preliminary data.</text>
</comment>
<organism evidence="1 2">
    <name type="scientific">Bartonella chomelii</name>
    <dbReference type="NCBI Taxonomy" id="236402"/>
    <lineage>
        <taxon>Bacteria</taxon>
        <taxon>Pseudomonadati</taxon>
        <taxon>Pseudomonadota</taxon>
        <taxon>Alphaproteobacteria</taxon>
        <taxon>Hyphomicrobiales</taxon>
        <taxon>Bartonellaceae</taxon>
        <taxon>Bartonella</taxon>
    </lineage>
</organism>
<reference evidence="1 2" key="1">
    <citation type="submission" date="2020-08" db="EMBL/GenBank/DDBJ databases">
        <title>Genomic Encyclopedia of Type Strains, Phase IV (KMG-IV): sequencing the most valuable type-strain genomes for metagenomic binning, comparative biology and taxonomic classification.</title>
        <authorList>
            <person name="Goeker M."/>
        </authorList>
    </citation>
    <scope>NUCLEOTIDE SEQUENCE [LARGE SCALE GENOMIC DNA]</scope>
    <source>
        <strain evidence="1 2">DSM 21431</strain>
    </source>
</reference>
<dbReference type="RefSeq" id="WP_281431890.1">
    <property type="nucleotide sequence ID" value="NZ_CAWPNC010000014.1"/>
</dbReference>
<dbReference type="Proteomes" id="UP000548119">
    <property type="component" value="Unassembled WGS sequence"/>
</dbReference>
<evidence type="ECO:0000313" key="1">
    <source>
        <dbReference type="EMBL" id="MBA9083511.1"/>
    </source>
</evidence>
<keyword evidence="2" id="KW-1185">Reference proteome</keyword>